<evidence type="ECO:0000313" key="1">
    <source>
        <dbReference type="EMBL" id="GAH41683.1"/>
    </source>
</evidence>
<dbReference type="EMBL" id="BARU01005813">
    <property type="protein sequence ID" value="GAH41683.1"/>
    <property type="molecule type" value="Genomic_DNA"/>
</dbReference>
<comment type="caution">
    <text evidence="1">The sequence shown here is derived from an EMBL/GenBank/DDBJ whole genome shotgun (WGS) entry which is preliminary data.</text>
</comment>
<proteinExistence type="predicted"/>
<name>X1H8P5_9ZZZZ</name>
<reference evidence="1" key="1">
    <citation type="journal article" date="2014" name="Front. Microbiol.">
        <title>High frequency of phylogenetically diverse reductive dehalogenase-homologous genes in deep subseafloor sedimentary metagenomes.</title>
        <authorList>
            <person name="Kawai M."/>
            <person name="Futagami T."/>
            <person name="Toyoda A."/>
            <person name="Takaki Y."/>
            <person name="Nishi S."/>
            <person name="Hori S."/>
            <person name="Arai W."/>
            <person name="Tsubouchi T."/>
            <person name="Morono Y."/>
            <person name="Uchiyama I."/>
            <person name="Ito T."/>
            <person name="Fujiyama A."/>
            <person name="Inagaki F."/>
            <person name="Takami H."/>
        </authorList>
    </citation>
    <scope>NUCLEOTIDE SEQUENCE</scope>
    <source>
        <strain evidence="1">Expedition CK06-06</strain>
    </source>
</reference>
<protein>
    <submittedName>
        <fullName evidence="1">Uncharacterized protein</fullName>
    </submittedName>
</protein>
<dbReference type="AlphaFoldDB" id="X1H8P5"/>
<sequence>MQDMHASPRLLPPDKEVFAEQRMPGVKHLADIVFVGSVLGGCTIGSGHIKV</sequence>
<accession>X1H8P5</accession>
<gene>
    <name evidence="1" type="ORF">S03H2_11374</name>
</gene>
<organism evidence="1">
    <name type="scientific">marine sediment metagenome</name>
    <dbReference type="NCBI Taxonomy" id="412755"/>
    <lineage>
        <taxon>unclassified sequences</taxon>
        <taxon>metagenomes</taxon>
        <taxon>ecological metagenomes</taxon>
    </lineage>
</organism>